<dbReference type="SUPFAM" id="SSF55729">
    <property type="entry name" value="Acyl-CoA N-acyltransferases (Nat)"/>
    <property type="match status" value="1"/>
</dbReference>
<dbReference type="OrthoDB" id="9797178at2"/>
<dbReference type="Proteomes" id="UP000245680">
    <property type="component" value="Unassembled WGS sequence"/>
</dbReference>
<sequence>MSGERPMLKIRLLSDADETDLSVLLVSTFGQANELMLVRALRQAQRTALELVAVGEDGLVGYICLSRLDAPEGWLALAPVCVRNEDQRKGIGSQLVTYALDQARQRHFAAVVVVGDKNFYSRHGFVFQGPAQLTSPYPSEFTGLFPIRPDTAKAQLTLVYPEPFDTV</sequence>
<organism evidence="2 3">
    <name type="scientific">Meridianimarinicoccus roseus</name>
    <dbReference type="NCBI Taxonomy" id="2072018"/>
    <lineage>
        <taxon>Bacteria</taxon>
        <taxon>Pseudomonadati</taxon>
        <taxon>Pseudomonadota</taxon>
        <taxon>Alphaproteobacteria</taxon>
        <taxon>Rhodobacterales</taxon>
        <taxon>Paracoccaceae</taxon>
        <taxon>Meridianimarinicoccus</taxon>
    </lineage>
</organism>
<dbReference type="CDD" id="cd04301">
    <property type="entry name" value="NAT_SF"/>
    <property type="match status" value="1"/>
</dbReference>
<evidence type="ECO:0000313" key="2">
    <source>
        <dbReference type="EMBL" id="PWR01876.1"/>
    </source>
</evidence>
<keyword evidence="3" id="KW-1185">Reference proteome</keyword>
<name>A0A2V2LF65_9RHOB</name>
<reference evidence="2 3" key="1">
    <citation type="submission" date="2018-05" db="EMBL/GenBank/DDBJ databases">
        <title>Rhodobacteraceae gen. nov., sp. nov. isolated from sea water.</title>
        <authorList>
            <person name="Ren Y."/>
        </authorList>
    </citation>
    <scope>NUCLEOTIDE SEQUENCE [LARGE SCALE GENOMIC DNA]</scope>
    <source>
        <strain evidence="2 3">TG-679</strain>
    </source>
</reference>
<gene>
    <name evidence="2" type="ORF">DKT77_14890</name>
</gene>
<dbReference type="Pfam" id="PF00583">
    <property type="entry name" value="Acetyltransf_1"/>
    <property type="match status" value="1"/>
</dbReference>
<dbReference type="Gene3D" id="3.40.630.30">
    <property type="match status" value="1"/>
</dbReference>
<evidence type="ECO:0000313" key="3">
    <source>
        <dbReference type="Proteomes" id="UP000245680"/>
    </source>
</evidence>
<dbReference type="EMBL" id="QGKU01000047">
    <property type="protein sequence ID" value="PWR01876.1"/>
    <property type="molecule type" value="Genomic_DNA"/>
</dbReference>
<evidence type="ECO:0000259" key="1">
    <source>
        <dbReference type="PROSITE" id="PS51186"/>
    </source>
</evidence>
<proteinExistence type="predicted"/>
<dbReference type="GO" id="GO:0016747">
    <property type="term" value="F:acyltransferase activity, transferring groups other than amino-acyl groups"/>
    <property type="evidence" value="ECO:0007669"/>
    <property type="project" value="InterPro"/>
</dbReference>
<protein>
    <recommendedName>
        <fullName evidence="1">N-acetyltransferase domain-containing protein</fullName>
    </recommendedName>
</protein>
<comment type="caution">
    <text evidence="2">The sequence shown here is derived from an EMBL/GenBank/DDBJ whole genome shotgun (WGS) entry which is preliminary data.</text>
</comment>
<dbReference type="AlphaFoldDB" id="A0A2V2LF65"/>
<accession>A0A2V2LF65</accession>
<feature type="domain" description="N-acetyltransferase" evidence="1">
    <location>
        <begin position="8"/>
        <end position="148"/>
    </location>
</feature>
<dbReference type="InterPro" id="IPR000182">
    <property type="entry name" value="GNAT_dom"/>
</dbReference>
<dbReference type="InterPro" id="IPR016181">
    <property type="entry name" value="Acyl_CoA_acyltransferase"/>
</dbReference>
<dbReference type="PROSITE" id="PS51186">
    <property type="entry name" value="GNAT"/>
    <property type="match status" value="1"/>
</dbReference>